<sequence length="111" mass="12057">MVDPGLPDADFPVVDSDGDKDDDEKTTVMVTKMWKSMPKTVPVRFSGNLYSPSSSSSSRSYDVEGHDEEKNVDGGEGVGTFSPWQCSQECSFDGSISLSSTTQHQLSSLIR</sequence>
<feature type="region of interest" description="Disordered" evidence="1">
    <location>
        <begin position="1"/>
        <end position="24"/>
    </location>
</feature>
<keyword evidence="3" id="KW-1185">Reference proteome</keyword>
<feature type="compositionally biased region" description="Low complexity" evidence="1">
    <location>
        <begin position="51"/>
        <end position="60"/>
    </location>
</feature>
<accession>A0AAV2FAS7</accession>
<dbReference type="Proteomes" id="UP001497516">
    <property type="component" value="Chromosome 6"/>
</dbReference>
<protein>
    <submittedName>
        <fullName evidence="2">Uncharacterized protein</fullName>
    </submittedName>
</protein>
<organism evidence="2 3">
    <name type="scientific">Linum trigynum</name>
    <dbReference type="NCBI Taxonomy" id="586398"/>
    <lineage>
        <taxon>Eukaryota</taxon>
        <taxon>Viridiplantae</taxon>
        <taxon>Streptophyta</taxon>
        <taxon>Embryophyta</taxon>
        <taxon>Tracheophyta</taxon>
        <taxon>Spermatophyta</taxon>
        <taxon>Magnoliopsida</taxon>
        <taxon>eudicotyledons</taxon>
        <taxon>Gunneridae</taxon>
        <taxon>Pentapetalae</taxon>
        <taxon>rosids</taxon>
        <taxon>fabids</taxon>
        <taxon>Malpighiales</taxon>
        <taxon>Linaceae</taxon>
        <taxon>Linum</taxon>
    </lineage>
</organism>
<name>A0AAV2FAS7_9ROSI</name>
<feature type="region of interest" description="Disordered" evidence="1">
    <location>
        <begin position="43"/>
        <end position="80"/>
    </location>
</feature>
<reference evidence="2 3" key="1">
    <citation type="submission" date="2024-04" db="EMBL/GenBank/DDBJ databases">
        <authorList>
            <person name="Fracassetti M."/>
        </authorList>
    </citation>
    <scope>NUCLEOTIDE SEQUENCE [LARGE SCALE GENOMIC DNA]</scope>
</reference>
<dbReference type="EMBL" id="OZ034819">
    <property type="protein sequence ID" value="CAL1394595.1"/>
    <property type="molecule type" value="Genomic_DNA"/>
</dbReference>
<evidence type="ECO:0000313" key="3">
    <source>
        <dbReference type="Proteomes" id="UP001497516"/>
    </source>
</evidence>
<feature type="compositionally biased region" description="Basic and acidic residues" evidence="1">
    <location>
        <begin position="61"/>
        <end position="73"/>
    </location>
</feature>
<proteinExistence type="predicted"/>
<evidence type="ECO:0000256" key="1">
    <source>
        <dbReference type="SAM" id="MobiDB-lite"/>
    </source>
</evidence>
<gene>
    <name evidence="2" type="ORF">LTRI10_LOCUS35088</name>
</gene>
<dbReference type="AlphaFoldDB" id="A0AAV2FAS7"/>
<evidence type="ECO:0000313" key="2">
    <source>
        <dbReference type="EMBL" id="CAL1394595.1"/>
    </source>
</evidence>